<name>A0ACA9MQ96_9GLOM</name>
<evidence type="ECO:0000313" key="1">
    <source>
        <dbReference type="EMBL" id="CAG8601691.1"/>
    </source>
</evidence>
<protein>
    <submittedName>
        <fullName evidence="1">2191_t:CDS:1</fullName>
    </submittedName>
</protein>
<gene>
    <name evidence="1" type="ORF">ACOLOM_LOCUS6703</name>
</gene>
<sequence length="80" mass="8983">MPQLLPVEPTRTQAIGVLVGTFSMFVVGVWAFSGGPLTGIRVIDAILLDSHYKYLAPLFIPWTAYFVIANWVGFQYYRNS</sequence>
<reference evidence="1" key="1">
    <citation type="submission" date="2021-06" db="EMBL/GenBank/DDBJ databases">
        <authorList>
            <person name="Kallberg Y."/>
            <person name="Tangrot J."/>
            <person name="Rosling A."/>
        </authorList>
    </citation>
    <scope>NUCLEOTIDE SEQUENCE</scope>
    <source>
        <strain evidence="1">CL356</strain>
    </source>
</reference>
<dbReference type="Proteomes" id="UP000789525">
    <property type="component" value="Unassembled WGS sequence"/>
</dbReference>
<accession>A0ACA9MQ96</accession>
<evidence type="ECO:0000313" key="2">
    <source>
        <dbReference type="Proteomes" id="UP000789525"/>
    </source>
</evidence>
<keyword evidence="2" id="KW-1185">Reference proteome</keyword>
<organism evidence="1 2">
    <name type="scientific">Acaulospora colombiana</name>
    <dbReference type="NCBI Taxonomy" id="27376"/>
    <lineage>
        <taxon>Eukaryota</taxon>
        <taxon>Fungi</taxon>
        <taxon>Fungi incertae sedis</taxon>
        <taxon>Mucoromycota</taxon>
        <taxon>Glomeromycotina</taxon>
        <taxon>Glomeromycetes</taxon>
        <taxon>Diversisporales</taxon>
        <taxon>Acaulosporaceae</taxon>
        <taxon>Acaulospora</taxon>
    </lineage>
</organism>
<dbReference type="EMBL" id="CAJVPT010014099">
    <property type="protein sequence ID" value="CAG8601691.1"/>
    <property type="molecule type" value="Genomic_DNA"/>
</dbReference>
<proteinExistence type="predicted"/>
<comment type="caution">
    <text evidence="1">The sequence shown here is derived from an EMBL/GenBank/DDBJ whole genome shotgun (WGS) entry which is preliminary data.</text>
</comment>